<accession>A0A5C6FMH3</accession>
<gene>
    <name evidence="1" type="ORF">V7x_42190</name>
</gene>
<evidence type="ECO:0000313" key="2">
    <source>
        <dbReference type="Proteomes" id="UP000316476"/>
    </source>
</evidence>
<sequence length="37" mass="4093">MGERHQSDFQEFACQGQDSSCGEGFKTMMSLIYGASE</sequence>
<evidence type="ECO:0000313" key="1">
    <source>
        <dbReference type="EMBL" id="TWU62484.1"/>
    </source>
</evidence>
<dbReference type="EMBL" id="SJPZ01000002">
    <property type="protein sequence ID" value="TWU62484.1"/>
    <property type="molecule type" value="Genomic_DNA"/>
</dbReference>
<dbReference type="AlphaFoldDB" id="A0A5C6FMH3"/>
<organism evidence="1 2">
    <name type="scientific">Crateriforma conspicua</name>
    <dbReference type="NCBI Taxonomy" id="2527996"/>
    <lineage>
        <taxon>Bacteria</taxon>
        <taxon>Pseudomonadati</taxon>
        <taxon>Planctomycetota</taxon>
        <taxon>Planctomycetia</taxon>
        <taxon>Planctomycetales</taxon>
        <taxon>Planctomycetaceae</taxon>
        <taxon>Crateriforma</taxon>
    </lineage>
</organism>
<name>A0A5C6FMH3_9PLAN</name>
<proteinExistence type="predicted"/>
<protein>
    <submittedName>
        <fullName evidence="1">Uncharacterized protein</fullName>
    </submittedName>
</protein>
<reference evidence="1 2" key="1">
    <citation type="submission" date="2019-02" db="EMBL/GenBank/DDBJ databases">
        <title>Deep-cultivation of Planctomycetes and their phenomic and genomic characterization uncovers novel biology.</title>
        <authorList>
            <person name="Wiegand S."/>
            <person name="Jogler M."/>
            <person name="Boedeker C."/>
            <person name="Pinto D."/>
            <person name="Vollmers J."/>
            <person name="Rivas-Marin E."/>
            <person name="Kohn T."/>
            <person name="Peeters S.H."/>
            <person name="Heuer A."/>
            <person name="Rast P."/>
            <person name="Oberbeckmann S."/>
            <person name="Bunk B."/>
            <person name="Jeske O."/>
            <person name="Meyerdierks A."/>
            <person name="Storesund J.E."/>
            <person name="Kallscheuer N."/>
            <person name="Luecker S."/>
            <person name="Lage O.M."/>
            <person name="Pohl T."/>
            <person name="Merkel B.J."/>
            <person name="Hornburger P."/>
            <person name="Mueller R.-W."/>
            <person name="Bruemmer F."/>
            <person name="Labrenz M."/>
            <person name="Spormann A.M."/>
            <person name="Op Den Camp H."/>
            <person name="Overmann J."/>
            <person name="Amann R."/>
            <person name="Jetten M.S.M."/>
            <person name="Mascher T."/>
            <person name="Medema M.H."/>
            <person name="Devos D.P."/>
            <person name="Kaster A.-K."/>
            <person name="Ovreas L."/>
            <person name="Rohde M."/>
            <person name="Galperin M.Y."/>
            <person name="Jogler C."/>
        </authorList>
    </citation>
    <scope>NUCLEOTIDE SEQUENCE [LARGE SCALE GENOMIC DNA]</scope>
    <source>
        <strain evidence="1 2">V7</strain>
    </source>
</reference>
<comment type="caution">
    <text evidence="1">The sequence shown here is derived from an EMBL/GenBank/DDBJ whole genome shotgun (WGS) entry which is preliminary data.</text>
</comment>
<dbReference type="Proteomes" id="UP000316476">
    <property type="component" value="Unassembled WGS sequence"/>
</dbReference>